<dbReference type="GO" id="GO:0016285">
    <property type="term" value="F:alanyl aminopeptidase activity"/>
    <property type="evidence" value="ECO:0007669"/>
    <property type="project" value="UniProtKB-EC"/>
</dbReference>
<dbReference type="InterPro" id="IPR027268">
    <property type="entry name" value="Peptidase_M4/M1_CTD_sf"/>
</dbReference>
<dbReference type="Gene3D" id="1.25.50.20">
    <property type="match status" value="1"/>
</dbReference>
<evidence type="ECO:0000256" key="15">
    <source>
        <dbReference type="ARBA" id="ARBA00022833"/>
    </source>
</evidence>
<evidence type="ECO:0000259" key="30">
    <source>
        <dbReference type="Pfam" id="PF17900"/>
    </source>
</evidence>
<evidence type="ECO:0000256" key="1">
    <source>
        <dbReference type="ARBA" id="ARBA00000098"/>
    </source>
</evidence>
<feature type="binding site" evidence="25">
    <location>
        <position position="361"/>
    </location>
    <ligand>
        <name>Zn(2+)</name>
        <dbReference type="ChEBI" id="CHEBI:29105"/>
        <note>catalytic</note>
    </ligand>
</feature>
<keyword evidence="13 27" id="KW-0732">Signal</keyword>
<dbReference type="Gene3D" id="1.10.390.10">
    <property type="entry name" value="Neutral Protease Domain 2"/>
    <property type="match status" value="1"/>
</dbReference>
<dbReference type="GO" id="GO:0042277">
    <property type="term" value="F:peptide binding"/>
    <property type="evidence" value="ECO:0007669"/>
    <property type="project" value="TreeGrafter"/>
</dbReference>
<evidence type="ECO:0000259" key="28">
    <source>
        <dbReference type="Pfam" id="PF01433"/>
    </source>
</evidence>
<keyword evidence="9" id="KW-0336">GPI-anchor</keyword>
<dbReference type="PROSITE" id="PS51257">
    <property type="entry name" value="PROKAR_LIPOPROTEIN"/>
    <property type="match status" value="1"/>
</dbReference>
<evidence type="ECO:0000256" key="18">
    <source>
        <dbReference type="ARBA" id="ARBA00023049"/>
    </source>
</evidence>
<evidence type="ECO:0000256" key="4">
    <source>
        <dbReference type="ARBA" id="ARBA00010136"/>
    </source>
</evidence>
<organism evidence="31">
    <name type="scientific">Timema monikensis</name>
    <dbReference type="NCBI Taxonomy" id="170555"/>
    <lineage>
        <taxon>Eukaryota</taxon>
        <taxon>Metazoa</taxon>
        <taxon>Ecdysozoa</taxon>
        <taxon>Arthropoda</taxon>
        <taxon>Hexapoda</taxon>
        <taxon>Insecta</taxon>
        <taxon>Pterygota</taxon>
        <taxon>Neoptera</taxon>
        <taxon>Polyneoptera</taxon>
        <taxon>Phasmatodea</taxon>
        <taxon>Timematodea</taxon>
        <taxon>Timematoidea</taxon>
        <taxon>Timematidae</taxon>
        <taxon>Timema</taxon>
    </lineage>
</organism>
<sequence>MLRVSTAIILTFLSCTLSSAHLNSPSSSSNDTTASTQYRLPGDVIPRSYVIKLIPKLYGDFVFNGTVEMTTEVVENTETITFHIDDLEIDEDSVVVRNLAADITVDVTNQTFDEVHNFYTLTLKQELEKGNEYNILINYNGHHRDDMRGFYRSSYVNSTGDTVWLASTHFEPVRARRAFPCFDEPALKAKFQISIAVPEGLHAISNMPLNNTDLDEDLELTWYHMNETPMPMSSYLVAFVVSDFENTTNNFTAVWHRPGIDSQATYSSSISPKTIKVLEDFTRVPYPLTKMDEVAVPDFSAGAMENWGIVTYRERELLFEEGVSTSSDKQSIATVIAHEFSHQWFGDLVGPRWWKFIWLNEGFATYFQYTASALVETEMRLDEQFVITQLQTALATDALDTSHPITNDVDSPTEIGLMFDDISYNKAEANDLFKALEEQYKEDFPNPELSDEELQDVFESWTLQMGYPVITVTRDYALGTVNVKQERFLLTRNNTAADEDYSWWVPLTYTTSDELNFINTSTKVWLNRTEESKNLTILNIKEQDWLIFNIQQIGFYRVNYDTTNWKLLISQLNSDQYEVIPPVNRAQLLDDAFNLARAGLLDYSILFSLTDYLARETDYIPWYAAFKGFSYLNTGLQDSSENDYSIFKKYVLRLLDKAYRQLGFQEKESDDHVTKLNRNLILTWACKLGSESCTKTATDLFRGLLSRDDKVSPDLQTAVYCTGLNQGGPEEYDYLWGKFLRSDVSTEQVLILGILGCTADEDSAHAFLNQTIGQSSSIRQQDISTVLPSVADNGHLDFIISYIIKHYKVIANLHAHVVIWRFAQVLIGLDMSKQLLSFIKENEEDLGVSVTTFEQLVLESSFGSSAGWLKTDGATILDLLQERSPPSSHNNGATAPGSTYNEQYDASSMLIRSSSLLGCSSSFSCTVSEPPPLCPIQVYSIPHDVIQRPSPSCNVHLDNVHLVGSTSSYYSSSFPISLQVPSGYLVGYILKIMDLESLIFDASSLDELLWGGGGEEDVSIP</sequence>
<evidence type="ECO:0000256" key="20">
    <source>
        <dbReference type="ARBA" id="ARBA00023157"/>
    </source>
</evidence>
<proteinExistence type="inferred from homology"/>
<keyword evidence="12 25" id="KW-0479">Metal-binding</keyword>
<evidence type="ECO:0000256" key="6">
    <source>
        <dbReference type="ARBA" id="ARBA00015611"/>
    </source>
</evidence>
<keyword evidence="18" id="KW-0482">Metalloprotease</keyword>
<evidence type="ECO:0000256" key="8">
    <source>
        <dbReference type="ARBA" id="ARBA00022475"/>
    </source>
</evidence>
<dbReference type="Pfam" id="PF01433">
    <property type="entry name" value="Peptidase_M1"/>
    <property type="match status" value="1"/>
</dbReference>
<reference evidence="31" key="1">
    <citation type="submission" date="2020-11" db="EMBL/GenBank/DDBJ databases">
        <authorList>
            <person name="Tran Van P."/>
        </authorList>
    </citation>
    <scope>NUCLEOTIDE SEQUENCE</scope>
</reference>
<evidence type="ECO:0000256" key="13">
    <source>
        <dbReference type="ARBA" id="ARBA00022729"/>
    </source>
</evidence>
<dbReference type="FunFam" id="1.25.50.20:FF:000001">
    <property type="entry name" value="Aminopeptidase"/>
    <property type="match status" value="1"/>
</dbReference>
<dbReference type="InterPro" id="IPR042097">
    <property type="entry name" value="Aminopeptidase_N-like_N_sf"/>
</dbReference>
<dbReference type="InterPro" id="IPR014782">
    <property type="entry name" value="Peptidase_M1_dom"/>
</dbReference>
<comment type="cofactor">
    <cofactor evidence="25">
        <name>Zn(2+)</name>
        <dbReference type="ChEBI" id="CHEBI:29105"/>
    </cofactor>
    <text evidence="25">Binds 1 zinc ion per subunit.</text>
</comment>
<dbReference type="PANTHER" id="PTHR11533:SF290">
    <property type="entry name" value="AMINOPEPTIDASE"/>
    <property type="match status" value="1"/>
</dbReference>
<dbReference type="Pfam" id="PF11838">
    <property type="entry name" value="ERAP1_C"/>
    <property type="match status" value="1"/>
</dbReference>
<evidence type="ECO:0000256" key="25">
    <source>
        <dbReference type="PIRSR" id="PIRSR634016-3"/>
    </source>
</evidence>
<evidence type="ECO:0000256" key="24">
    <source>
        <dbReference type="PIRSR" id="PIRSR634016-1"/>
    </source>
</evidence>
<feature type="domain" description="Aminopeptidase N-like N-terminal" evidence="30">
    <location>
        <begin position="46"/>
        <end position="236"/>
    </location>
</feature>
<feature type="binding site" evidence="25">
    <location>
        <position position="338"/>
    </location>
    <ligand>
        <name>Zn(2+)</name>
        <dbReference type="ChEBI" id="CHEBI:29105"/>
        <note>catalytic</note>
    </ligand>
</feature>
<evidence type="ECO:0000256" key="2">
    <source>
        <dbReference type="ARBA" id="ARBA00004606"/>
    </source>
</evidence>
<evidence type="ECO:0000256" key="17">
    <source>
        <dbReference type="ARBA" id="ARBA00022989"/>
    </source>
</evidence>
<keyword evidence="7" id="KW-0031">Aminopeptidase</keyword>
<dbReference type="GO" id="GO:0005886">
    <property type="term" value="C:plasma membrane"/>
    <property type="evidence" value="ECO:0007669"/>
    <property type="project" value="UniProtKB-SubCell"/>
</dbReference>
<feature type="binding site" evidence="25">
    <location>
        <position position="342"/>
    </location>
    <ligand>
        <name>Zn(2+)</name>
        <dbReference type="ChEBI" id="CHEBI:29105"/>
        <note>catalytic</note>
    </ligand>
</feature>
<feature type="chain" id="PRO_5031521344" description="Aminopeptidase N" evidence="27">
    <location>
        <begin position="21"/>
        <end position="1021"/>
    </location>
</feature>
<comment type="catalytic activity">
    <reaction evidence="1">
        <text>Release of an N-terminal amino acid, Xaa-|-Yaa- from a peptide, amide or arylamide. Xaa is preferably Ala, but may be most amino acids including Pro (slow action). When a terminal hydrophobic residue is followed by a prolyl residue, the two may be released as an intact Xaa-Pro dipeptide.</text>
        <dbReference type="EC" id="3.4.11.2"/>
    </reaction>
</comment>
<dbReference type="FunFam" id="2.60.40.1730:FF:000012">
    <property type="entry name" value="Aminopeptidase N"/>
    <property type="match status" value="1"/>
</dbReference>
<evidence type="ECO:0000256" key="14">
    <source>
        <dbReference type="ARBA" id="ARBA00022801"/>
    </source>
</evidence>
<dbReference type="SUPFAM" id="SSF55486">
    <property type="entry name" value="Metalloproteases ('zincins'), catalytic domain"/>
    <property type="match status" value="1"/>
</dbReference>
<dbReference type="CDD" id="cd09601">
    <property type="entry name" value="M1_APN-Q_like"/>
    <property type="match status" value="1"/>
</dbReference>
<dbReference type="GO" id="GO:0043171">
    <property type="term" value="P:peptide catabolic process"/>
    <property type="evidence" value="ECO:0007669"/>
    <property type="project" value="TreeGrafter"/>
</dbReference>
<feature type="domain" description="ERAP1-like C-terminal" evidence="29">
    <location>
        <begin position="545"/>
        <end position="826"/>
    </location>
</feature>
<dbReference type="SUPFAM" id="SSF63737">
    <property type="entry name" value="Leukotriene A4 hydrolase N-terminal domain"/>
    <property type="match status" value="1"/>
</dbReference>
<dbReference type="AlphaFoldDB" id="A0A7R9ECG7"/>
<comment type="subcellular location">
    <subcellularLocation>
        <location evidence="3">Cell membrane</location>
        <topology evidence="3">Lipid-anchor</topology>
        <topology evidence="3">GPI-anchor</topology>
    </subcellularLocation>
    <subcellularLocation>
        <location evidence="2">Membrane</location>
        <topology evidence="2">Single-pass type II membrane protein</topology>
    </subcellularLocation>
</comment>
<keyword evidence="19" id="KW-0472">Membrane</keyword>
<dbReference type="InterPro" id="IPR001930">
    <property type="entry name" value="Peptidase_M1"/>
</dbReference>
<evidence type="ECO:0000256" key="11">
    <source>
        <dbReference type="ARBA" id="ARBA00022692"/>
    </source>
</evidence>
<gene>
    <name evidence="31" type="ORF">TMSB3V08_LOCUS7151</name>
</gene>
<keyword evidence="20" id="KW-1015">Disulfide bond</keyword>
<keyword evidence="15 25" id="KW-0862">Zinc</keyword>
<dbReference type="FunFam" id="2.60.40.1910:FF:000008">
    <property type="entry name" value="Aminopeptidase"/>
    <property type="match status" value="1"/>
</dbReference>
<protein>
    <recommendedName>
        <fullName evidence="6">Aminopeptidase N</fullName>
        <ecNumber evidence="5">3.4.11.2</ecNumber>
    </recommendedName>
    <alternativeName>
        <fullName evidence="23">Microsomal aminopeptidase</fullName>
    </alternativeName>
</protein>
<dbReference type="InterPro" id="IPR045357">
    <property type="entry name" value="Aminopeptidase_N-like_N"/>
</dbReference>
<evidence type="ECO:0000256" key="12">
    <source>
        <dbReference type="ARBA" id="ARBA00022723"/>
    </source>
</evidence>
<feature type="site" description="Transition state stabilizer" evidence="26">
    <location>
        <position position="424"/>
    </location>
</feature>
<feature type="active site" description="Proton acceptor" evidence="24">
    <location>
        <position position="339"/>
    </location>
</feature>
<evidence type="ECO:0000256" key="16">
    <source>
        <dbReference type="ARBA" id="ARBA00022968"/>
    </source>
</evidence>
<dbReference type="InterPro" id="IPR024571">
    <property type="entry name" value="ERAP1-like_C_dom"/>
</dbReference>
<dbReference type="Pfam" id="PF17900">
    <property type="entry name" value="Peptidase_M1_N"/>
    <property type="match status" value="1"/>
</dbReference>
<keyword evidence="10" id="KW-0645">Protease</keyword>
<keyword evidence="17" id="KW-1133">Transmembrane helix</keyword>
<keyword evidence="8" id="KW-1003">Cell membrane</keyword>
<keyword evidence="14" id="KW-0378">Hydrolase</keyword>
<evidence type="ECO:0000256" key="26">
    <source>
        <dbReference type="PIRSR" id="PIRSR634016-4"/>
    </source>
</evidence>
<feature type="signal peptide" evidence="27">
    <location>
        <begin position="1"/>
        <end position="20"/>
    </location>
</feature>
<evidence type="ECO:0000259" key="29">
    <source>
        <dbReference type="Pfam" id="PF11838"/>
    </source>
</evidence>
<evidence type="ECO:0000256" key="27">
    <source>
        <dbReference type="SAM" id="SignalP"/>
    </source>
</evidence>
<keyword evidence="21" id="KW-0325">Glycoprotein</keyword>
<keyword evidence="16" id="KW-0735">Signal-anchor</keyword>
<accession>A0A7R9ECG7</accession>
<evidence type="ECO:0000256" key="7">
    <source>
        <dbReference type="ARBA" id="ARBA00022438"/>
    </source>
</evidence>
<dbReference type="Gene3D" id="2.60.40.1910">
    <property type="match status" value="1"/>
</dbReference>
<evidence type="ECO:0000313" key="31">
    <source>
        <dbReference type="EMBL" id="CAD7430393.1"/>
    </source>
</evidence>
<dbReference type="PANTHER" id="PTHR11533">
    <property type="entry name" value="PROTEASE M1 ZINC METALLOPROTEASE"/>
    <property type="match status" value="1"/>
</dbReference>
<evidence type="ECO:0000256" key="9">
    <source>
        <dbReference type="ARBA" id="ARBA00022622"/>
    </source>
</evidence>
<name>A0A7R9ECG7_9NEOP</name>
<dbReference type="GO" id="GO:0070006">
    <property type="term" value="F:metalloaminopeptidase activity"/>
    <property type="evidence" value="ECO:0007669"/>
    <property type="project" value="TreeGrafter"/>
</dbReference>
<evidence type="ECO:0000256" key="21">
    <source>
        <dbReference type="ARBA" id="ARBA00023180"/>
    </source>
</evidence>
<dbReference type="GO" id="GO:0005615">
    <property type="term" value="C:extracellular space"/>
    <property type="evidence" value="ECO:0007669"/>
    <property type="project" value="TreeGrafter"/>
</dbReference>
<evidence type="ECO:0000256" key="5">
    <source>
        <dbReference type="ARBA" id="ARBA00012564"/>
    </source>
</evidence>
<keyword evidence="22" id="KW-0449">Lipoprotein</keyword>
<keyword evidence="11" id="KW-0812">Transmembrane</keyword>
<evidence type="ECO:0000256" key="10">
    <source>
        <dbReference type="ARBA" id="ARBA00022670"/>
    </source>
</evidence>
<evidence type="ECO:0000256" key="3">
    <source>
        <dbReference type="ARBA" id="ARBA00004609"/>
    </source>
</evidence>
<dbReference type="FunFam" id="1.10.390.10:FF:000013">
    <property type="entry name" value="Aminopeptidase N"/>
    <property type="match status" value="1"/>
</dbReference>
<dbReference type="GO" id="GO:0006508">
    <property type="term" value="P:proteolysis"/>
    <property type="evidence" value="ECO:0007669"/>
    <property type="project" value="UniProtKB-KW"/>
</dbReference>
<feature type="domain" description="Peptidase M1 membrane alanine aminopeptidase" evidence="28">
    <location>
        <begin position="269"/>
        <end position="428"/>
    </location>
</feature>
<dbReference type="PRINTS" id="PR00756">
    <property type="entry name" value="ALADIPTASE"/>
</dbReference>
<evidence type="ECO:0000256" key="23">
    <source>
        <dbReference type="ARBA" id="ARBA00042613"/>
    </source>
</evidence>
<dbReference type="InterPro" id="IPR034016">
    <property type="entry name" value="M1_APN-typ"/>
</dbReference>
<dbReference type="GO" id="GO:0005737">
    <property type="term" value="C:cytoplasm"/>
    <property type="evidence" value="ECO:0007669"/>
    <property type="project" value="TreeGrafter"/>
</dbReference>
<dbReference type="InterPro" id="IPR050344">
    <property type="entry name" value="Peptidase_M1_aminopeptidases"/>
</dbReference>
<dbReference type="EMBL" id="OB794480">
    <property type="protein sequence ID" value="CAD7430393.1"/>
    <property type="molecule type" value="Genomic_DNA"/>
</dbReference>
<dbReference type="Gene3D" id="2.60.40.1730">
    <property type="entry name" value="tricorn interacting facor f3 domain"/>
    <property type="match status" value="1"/>
</dbReference>
<dbReference type="GO" id="GO:0008270">
    <property type="term" value="F:zinc ion binding"/>
    <property type="evidence" value="ECO:0007669"/>
    <property type="project" value="InterPro"/>
</dbReference>
<comment type="similarity">
    <text evidence="4">Belongs to the peptidase M1 family.</text>
</comment>
<evidence type="ECO:0000256" key="19">
    <source>
        <dbReference type="ARBA" id="ARBA00023136"/>
    </source>
</evidence>
<dbReference type="EC" id="3.4.11.2" evidence="5"/>
<dbReference type="GO" id="GO:0098552">
    <property type="term" value="C:side of membrane"/>
    <property type="evidence" value="ECO:0007669"/>
    <property type="project" value="UniProtKB-KW"/>
</dbReference>
<evidence type="ECO:0000256" key="22">
    <source>
        <dbReference type="ARBA" id="ARBA00023288"/>
    </source>
</evidence>